<proteinExistence type="predicted"/>
<reference evidence="2" key="2">
    <citation type="submission" date="2023-04" db="EMBL/GenBank/DDBJ databases">
        <title>Paracnuella aquatica gen. nov., sp. nov., a member of the family Chitinophagaceae isolated from a hot spring.</title>
        <authorList>
            <person name="Wang C."/>
        </authorList>
    </citation>
    <scope>NUCLEOTIDE SEQUENCE</scope>
    <source>
        <strain evidence="2">LB-8</strain>
    </source>
</reference>
<comment type="caution">
    <text evidence="2">The sequence shown here is derived from an EMBL/GenBank/DDBJ whole genome shotgun (WGS) entry which is preliminary data.</text>
</comment>
<name>A0A9X2XZY7_9BACT</name>
<gene>
    <name evidence="2" type="ORF">OCK74_26865</name>
</gene>
<feature type="compositionally biased region" description="Acidic residues" evidence="1">
    <location>
        <begin position="54"/>
        <end position="118"/>
    </location>
</feature>
<protein>
    <submittedName>
        <fullName evidence="2">Uncharacterized protein</fullName>
    </submittedName>
</protein>
<keyword evidence="3" id="KW-1185">Reference proteome</keyword>
<feature type="region of interest" description="Disordered" evidence="1">
    <location>
        <begin position="26"/>
        <end position="118"/>
    </location>
</feature>
<evidence type="ECO:0000313" key="2">
    <source>
        <dbReference type="EMBL" id="MCU7552769.1"/>
    </source>
</evidence>
<sequence>MEKQFKNFLPGFIEEANADVFDMIEQPGQSPSEIFGDHPDGVHFKKINGRVQPDDDDDDDLDEDEDDLILGDEDELDEDDLKEDDIDVELDDDLDDEDFDEDDLILGDEDEDEDEESI</sequence>
<reference evidence="2" key="1">
    <citation type="submission" date="2022-09" db="EMBL/GenBank/DDBJ databases">
        <authorList>
            <person name="Yuan C."/>
            <person name="Ke Z."/>
        </authorList>
    </citation>
    <scope>NUCLEOTIDE SEQUENCE</scope>
    <source>
        <strain evidence="2">LB-8</strain>
    </source>
</reference>
<evidence type="ECO:0000256" key="1">
    <source>
        <dbReference type="SAM" id="MobiDB-lite"/>
    </source>
</evidence>
<dbReference type="RefSeq" id="WP_279300205.1">
    <property type="nucleotide sequence ID" value="NZ_JAOTIF010000046.1"/>
</dbReference>
<dbReference type="AlphaFoldDB" id="A0A9X2XZY7"/>
<evidence type="ECO:0000313" key="3">
    <source>
        <dbReference type="Proteomes" id="UP001155483"/>
    </source>
</evidence>
<dbReference type="Proteomes" id="UP001155483">
    <property type="component" value="Unassembled WGS sequence"/>
</dbReference>
<dbReference type="EMBL" id="JAOTIF010000046">
    <property type="protein sequence ID" value="MCU7552769.1"/>
    <property type="molecule type" value="Genomic_DNA"/>
</dbReference>
<accession>A0A9X2XZY7</accession>
<organism evidence="2 3">
    <name type="scientific">Paraflavisolibacter caeni</name>
    <dbReference type="NCBI Taxonomy" id="2982496"/>
    <lineage>
        <taxon>Bacteria</taxon>
        <taxon>Pseudomonadati</taxon>
        <taxon>Bacteroidota</taxon>
        <taxon>Chitinophagia</taxon>
        <taxon>Chitinophagales</taxon>
        <taxon>Chitinophagaceae</taxon>
        <taxon>Paraflavisolibacter</taxon>
    </lineage>
</organism>